<dbReference type="EMBL" id="QGKY02000190">
    <property type="protein sequence ID" value="KAF2591176.1"/>
    <property type="molecule type" value="Genomic_DNA"/>
</dbReference>
<protein>
    <recommendedName>
        <fullName evidence="3">Dirigent protein</fullName>
    </recommendedName>
</protein>
<name>A0A8S9KCW4_BRACR</name>
<gene>
    <name evidence="2" type="ORF">F2Q70_00039140</name>
</gene>
<dbReference type="AlphaFoldDB" id="A0A8S9KCW4"/>
<reference evidence="2" key="1">
    <citation type="submission" date="2019-12" db="EMBL/GenBank/DDBJ databases">
        <title>Genome sequencing and annotation of Brassica cretica.</title>
        <authorList>
            <person name="Studholme D.J."/>
            <person name="Sarris P.F."/>
        </authorList>
    </citation>
    <scope>NUCLEOTIDE SEQUENCE</scope>
    <source>
        <strain evidence="2">PFS-102/07</strain>
        <tissue evidence="2">Leaf</tissue>
    </source>
</reference>
<evidence type="ECO:0000313" key="2">
    <source>
        <dbReference type="EMBL" id="KAF2591176.1"/>
    </source>
</evidence>
<accession>A0A8S9KCW4</accession>
<keyword evidence="1" id="KW-0732">Signal</keyword>
<feature type="signal peptide" evidence="1">
    <location>
        <begin position="1"/>
        <end position="26"/>
    </location>
</feature>
<feature type="chain" id="PRO_5035799522" description="Dirigent protein" evidence="1">
    <location>
        <begin position="27"/>
        <end position="137"/>
    </location>
</feature>
<evidence type="ECO:0008006" key="3">
    <source>
        <dbReference type="Google" id="ProtNLM"/>
    </source>
</evidence>
<organism evidence="2">
    <name type="scientific">Brassica cretica</name>
    <name type="common">Mustard</name>
    <dbReference type="NCBI Taxonomy" id="69181"/>
    <lineage>
        <taxon>Eukaryota</taxon>
        <taxon>Viridiplantae</taxon>
        <taxon>Streptophyta</taxon>
        <taxon>Embryophyta</taxon>
        <taxon>Tracheophyta</taxon>
        <taxon>Spermatophyta</taxon>
        <taxon>Magnoliopsida</taxon>
        <taxon>eudicotyledons</taxon>
        <taxon>Gunneridae</taxon>
        <taxon>Pentapetalae</taxon>
        <taxon>rosids</taxon>
        <taxon>malvids</taxon>
        <taxon>Brassicales</taxon>
        <taxon>Brassicaceae</taxon>
        <taxon>Brassiceae</taxon>
        <taxon>Brassica</taxon>
    </lineage>
</organism>
<proteinExistence type="predicted"/>
<sequence length="137" mass="15499">MVVARTLFSVSAILIIIITLFVHVNAVQETGELKTESSRNTLLADYESHEHAVKDPEGIAAMVDIFHYISPPPPLSIDFVIPSLPQPSDLLLLSRVFLASIGDGDIDKTREWRRLRRRRSIVLFRDKLLLMAAEDYD</sequence>
<evidence type="ECO:0000256" key="1">
    <source>
        <dbReference type="SAM" id="SignalP"/>
    </source>
</evidence>
<comment type="caution">
    <text evidence="2">The sequence shown here is derived from an EMBL/GenBank/DDBJ whole genome shotgun (WGS) entry which is preliminary data.</text>
</comment>